<dbReference type="Proteomes" id="UP000032675">
    <property type="component" value="Unassembled WGS sequence"/>
</dbReference>
<comment type="caution">
    <text evidence="3">The sequence shown here is derived from an EMBL/GenBank/DDBJ whole genome shotgun (WGS) entry which is preliminary data.</text>
</comment>
<dbReference type="InterPro" id="IPR002550">
    <property type="entry name" value="CNNM"/>
</dbReference>
<evidence type="ECO:0000313" key="4">
    <source>
        <dbReference type="Proteomes" id="UP000032675"/>
    </source>
</evidence>
<evidence type="ECO:0000313" key="3">
    <source>
        <dbReference type="EMBL" id="GAN97650.1"/>
    </source>
</evidence>
<gene>
    <name evidence="3" type="ORF">Geu3261_0222_020</name>
</gene>
<accession>A0A0D6Q3U2</accession>
<dbReference type="AlphaFoldDB" id="A0A0D6Q3U2"/>
<reference evidence="3 4" key="1">
    <citation type="submission" date="2012-11" db="EMBL/GenBank/DDBJ databases">
        <title>Whole genome sequence of Gluconacetobacter europaeus NBRC3261.</title>
        <authorList>
            <person name="Azuma Y."/>
            <person name="Higashiura N."/>
            <person name="Hirakawa H."/>
            <person name="Matsushita K."/>
        </authorList>
    </citation>
    <scope>NUCLEOTIDE SEQUENCE [LARGE SCALE GENOMIC DNA]</scope>
    <source>
        <strain evidence="3 4">NBRC 3261</strain>
    </source>
</reference>
<dbReference type="Pfam" id="PF01595">
    <property type="entry name" value="CNNM"/>
    <property type="match status" value="1"/>
</dbReference>
<evidence type="ECO:0000259" key="2">
    <source>
        <dbReference type="Pfam" id="PF01595"/>
    </source>
</evidence>
<organism evidence="3 4">
    <name type="scientific">Komagataeibacter europaeus NBRC 3261</name>
    <dbReference type="NCBI Taxonomy" id="1234669"/>
    <lineage>
        <taxon>Bacteria</taxon>
        <taxon>Pseudomonadati</taxon>
        <taxon>Pseudomonadota</taxon>
        <taxon>Alphaproteobacteria</taxon>
        <taxon>Acetobacterales</taxon>
        <taxon>Acetobacteraceae</taxon>
        <taxon>Komagataeibacter</taxon>
    </lineage>
</organism>
<feature type="transmembrane region" description="Helical" evidence="1">
    <location>
        <begin position="6"/>
        <end position="33"/>
    </location>
</feature>
<protein>
    <submittedName>
        <fullName evidence="3">Hemolysin/magnesium/cobalt transporter CorC/HlyC</fullName>
    </submittedName>
</protein>
<feature type="domain" description="CNNM transmembrane" evidence="2">
    <location>
        <begin position="14"/>
        <end position="61"/>
    </location>
</feature>
<keyword evidence="1" id="KW-0472">Membrane</keyword>
<evidence type="ECO:0000256" key="1">
    <source>
        <dbReference type="SAM" id="Phobius"/>
    </source>
</evidence>
<name>A0A0D6Q3U2_KOMEU</name>
<dbReference type="EMBL" id="BANI01000190">
    <property type="protein sequence ID" value="GAN97650.1"/>
    <property type="molecule type" value="Genomic_DNA"/>
</dbReference>
<keyword evidence="1" id="KW-0812">Transmembrane</keyword>
<sequence>MGVPVILFFSGLIALVLLVALNIFISLSEISFAAARDARLRSRAEAGDERATAFLKLRRNSG</sequence>
<keyword evidence="1" id="KW-1133">Transmembrane helix</keyword>
<proteinExistence type="predicted"/>